<keyword evidence="4" id="KW-0276">Fatty acid metabolism</keyword>
<keyword evidence="4" id="KW-0275">Fatty acid biosynthesis</keyword>
<keyword evidence="3 4" id="KW-0443">Lipid metabolism</keyword>
<evidence type="ECO:0000256" key="2">
    <source>
        <dbReference type="ARBA" id="ARBA00022679"/>
    </source>
</evidence>
<evidence type="ECO:0000259" key="6">
    <source>
        <dbReference type="PROSITE" id="PS50980"/>
    </source>
</evidence>
<comment type="similarity">
    <text evidence="4">Belongs to the AccD/PCCB family.</text>
</comment>
<dbReference type="PANTHER" id="PTHR42995:SF5">
    <property type="entry name" value="ACETYL-COENZYME A CARBOXYLASE CARBOXYL TRANSFERASE SUBUNIT BETA, CHLOROPLASTIC"/>
    <property type="match status" value="1"/>
</dbReference>
<accession>A0A9D1EP50</accession>
<dbReference type="EC" id="2.1.3.15" evidence="4"/>
<dbReference type="Gene3D" id="3.90.226.10">
    <property type="entry name" value="2-enoyl-CoA Hydratase, Chain A, domain 1"/>
    <property type="match status" value="1"/>
</dbReference>
<proteinExistence type="inferred from homology"/>
<dbReference type="AlphaFoldDB" id="A0A9D1EP50"/>
<dbReference type="GO" id="GO:0003989">
    <property type="term" value="F:acetyl-CoA carboxylase activity"/>
    <property type="evidence" value="ECO:0007669"/>
    <property type="project" value="InterPro"/>
</dbReference>
<comment type="subunit">
    <text evidence="4">Acetyl-CoA carboxylase is a heterohexamer composed of biotin carboxyl carrier protein (AccB), biotin carboxylase (AccC) and two subunits each of ACCase subunit alpha (AccA) and ACCase subunit beta (AccD).</text>
</comment>
<dbReference type="InterPro" id="IPR034733">
    <property type="entry name" value="AcCoA_carboxyl_beta"/>
</dbReference>
<feature type="region of interest" description="Disordered" evidence="5">
    <location>
        <begin position="13"/>
        <end position="32"/>
    </location>
</feature>
<dbReference type="PRINTS" id="PR01070">
    <property type="entry name" value="ACCCTRFRASEB"/>
</dbReference>
<dbReference type="SUPFAM" id="SSF52096">
    <property type="entry name" value="ClpP/crotonase"/>
    <property type="match status" value="1"/>
</dbReference>
<feature type="domain" description="CoA carboxyltransferase N-terminal" evidence="6">
    <location>
        <begin position="30"/>
        <end position="286"/>
    </location>
</feature>
<feature type="binding site" evidence="4">
    <location>
        <position position="34"/>
    </location>
    <ligand>
        <name>Zn(2+)</name>
        <dbReference type="ChEBI" id="CHEBI:29105"/>
    </ligand>
</feature>
<dbReference type="PROSITE" id="PS50980">
    <property type="entry name" value="COA_CT_NTER"/>
    <property type="match status" value="1"/>
</dbReference>
<dbReference type="PANTHER" id="PTHR42995">
    <property type="entry name" value="ACETYL-COENZYME A CARBOXYLASE CARBOXYL TRANSFERASE SUBUNIT BETA, CHLOROPLASTIC"/>
    <property type="match status" value="1"/>
</dbReference>
<keyword evidence="4" id="KW-0067">ATP-binding</keyword>
<dbReference type="GO" id="GO:2001295">
    <property type="term" value="P:malonyl-CoA biosynthetic process"/>
    <property type="evidence" value="ECO:0007669"/>
    <property type="project" value="UniProtKB-UniRule"/>
</dbReference>
<evidence type="ECO:0000313" key="7">
    <source>
        <dbReference type="EMBL" id="HIS24512.1"/>
    </source>
</evidence>
<keyword evidence="7" id="KW-0436">Ligase</keyword>
<dbReference type="GO" id="GO:0008270">
    <property type="term" value="F:zinc ion binding"/>
    <property type="evidence" value="ECO:0007669"/>
    <property type="project" value="UniProtKB-UniRule"/>
</dbReference>
<keyword evidence="4" id="KW-0547">Nucleotide-binding</keyword>
<feature type="binding site" evidence="4">
    <location>
        <position position="37"/>
    </location>
    <ligand>
        <name>Zn(2+)</name>
        <dbReference type="ChEBI" id="CHEBI:29105"/>
    </ligand>
</feature>
<comment type="cofactor">
    <cofactor evidence="4">
        <name>Zn(2+)</name>
        <dbReference type="ChEBI" id="CHEBI:29105"/>
    </cofactor>
    <text evidence="4">Binds 1 zinc ion per subunit.</text>
</comment>
<comment type="caution">
    <text evidence="7">The sequence shown here is derived from an EMBL/GenBank/DDBJ whole genome shotgun (WGS) entry which is preliminary data.</text>
</comment>
<evidence type="ECO:0000256" key="3">
    <source>
        <dbReference type="ARBA" id="ARBA00023098"/>
    </source>
</evidence>
<keyword evidence="2 4" id="KW-0808">Transferase</keyword>
<dbReference type="GO" id="GO:0009317">
    <property type="term" value="C:acetyl-CoA carboxylase complex"/>
    <property type="evidence" value="ECO:0007669"/>
    <property type="project" value="InterPro"/>
</dbReference>
<reference evidence="7" key="2">
    <citation type="journal article" date="2021" name="PeerJ">
        <title>Extensive microbial diversity within the chicken gut microbiome revealed by metagenomics and culture.</title>
        <authorList>
            <person name="Gilroy R."/>
            <person name="Ravi A."/>
            <person name="Getino M."/>
            <person name="Pursley I."/>
            <person name="Horton D.L."/>
            <person name="Alikhan N.F."/>
            <person name="Baker D."/>
            <person name="Gharbi K."/>
            <person name="Hall N."/>
            <person name="Watson M."/>
            <person name="Adriaenssens E.M."/>
            <person name="Foster-Nyarko E."/>
            <person name="Jarju S."/>
            <person name="Secka A."/>
            <person name="Antonio M."/>
            <person name="Oren A."/>
            <person name="Chaudhuri R.R."/>
            <person name="La Ragione R."/>
            <person name="Hildebrand F."/>
            <person name="Pallen M.J."/>
        </authorList>
    </citation>
    <scope>NUCLEOTIDE SEQUENCE</scope>
    <source>
        <strain evidence="7">CHK157-1446</strain>
    </source>
</reference>
<evidence type="ECO:0000256" key="4">
    <source>
        <dbReference type="HAMAP-Rule" id="MF_01395"/>
    </source>
</evidence>
<comment type="catalytic activity">
    <reaction evidence="4">
        <text>N(6)-carboxybiotinyl-L-lysyl-[protein] + acetyl-CoA = N(6)-biotinyl-L-lysyl-[protein] + malonyl-CoA</text>
        <dbReference type="Rhea" id="RHEA:54728"/>
        <dbReference type="Rhea" id="RHEA-COMP:10505"/>
        <dbReference type="Rhea" id="RHEA-COMP:10506"/>
        <dbReference type="ChEBI" id="CHEBI:57288"/>
        <dbReference type="ChEBI" id="CHEBI:57384"/>
        <dbReference type="ChEBI" id="CHEBI:83144"/>
        <dbReference type="ChEBI" id="CHEBI:83145"/>
        <dbReference type="EC" id="2.1.3.15"/>
    </reaction>
</comment>
<dbReference type="GO" id="GO:0005524">
    <property type="term" value="F:ATP binding"/>
    <property type="evidence" value="ECO:0007669"/>
    <property type="project" value="UniProtKB-KW"/>
</dbReference>
<dbReference type="InterPro" id="IPR029045">
    <property type="entry name" value="ClpP/crotonase-like_dom_sf"/>
</dbReference>
<comment type="caution">
    <text evidence="4">Lacks conserved residue(s) required for the propagation of feature annotation.</text>
</comment>
<name>A0A9D1EP50_9FIRM</name>
<dbReference type="GO" id="GO:0016743">
    <property type="term" value="F:carboxyl- or carbamoyltransferase activity"/>
    <property type="evidence" value="ECO:0007669"/>
    <property type="project" value="UniProtKB-UniRule"/>
</dbReference>
<keyword evidence="4" id="KW-0479">Metal-binding</keyword>
<comment type="pathway">
    <text evidence="4">Lipid metabolism; malonyl-CoA biosynthesis; malonyl-CoA from acetyl-CoA: step 1/1.</text>
</comment>
<keyword evidence="1 4" id="KW-0444">Lipid biosynthesis</keyword>
<evidence type="ECO:0000256" key="5">
    <source>
        <dbReference type="SAM" id="MobiDB-lite"/>
    </source>
</evidence>
<dbReference type="NCBIfam" id="TIGR00515">
    <property type="entry name" value="accD"/>
    <property type="match status" value="1"/>
</dbReference>
<comment type="subcellular location">
    <subcellularLocation>
        <location evidence="4">Cytoplasm</location>
    </subcellularLocation>
</comment>
<dbReference type="Pfam" id="PF01039">
    <property type="entry name" value="Carboxyl_trans"/>
    <property type="match status" value="1"/>
</dbReference>
<dbReference type="GO" id="GO:0006633">
    <property type="term" value="P:fatty acid biosynthetic process"/>
    <property type="evidence" value="ECO:0007669"/>
    <property type="project" value="UniProtKB-KW"/>
</dbReference>
<keyword evidence="4" id="KW-0963">Cytoplasm</keyword>
<feature type="binding site" evidence="4">
    <location>
        <position position="53"/>
    </location>
    <ligand>
        <name>Zn(2+)</name>
        <dbReference type="ChEBI" id="CHEBI:29105"/>
    </ligand>
</feature>
<gene>
    <name evidence="4 7" type="primary">accD</name>
    <name evidence="7" type="ORF">IAD01_03815</name>
</gene>
<dbReference type="InterPro" id="IPR011762">
    <property type="entry name" value="COA_CT_N"/>
</dbReference>
<reference evidence="7" key="1">
    <citation type="submission" date="2020-10" db="EMBL/GenBank/DDBJ databases">
        <authorList>
            <person name="Gilroy R."/>
        </authorList>
    </citation>
    <scope>NUCLEOTIDE SEQUENCE</scope>
    <source>
        <strain evidence="7">CHK157-1446</strain>
    </source>
</reference>
<evidence type="ECO:0000256" key="1">
    <source>
        <dbReference type="ARBA" id="ARBA00022516"/>
    </source>
</evidence>
<dbReference type="Proteomes" id="UP000823982">
    <property type="component" value="Unassembled WGS sequence"/>
</dbReference>
<dbReference type="EMBL" id="DVIR01000035">
    <property type="protein sequence ID" value="HIS24512.1"/>
    <property type="molecule type" value="Genomic_DNA"/>
</dbReference>
<dbReference type="HAMAP" id="MF_01395">
    <property type="entry name" value="AcetylCoA_CT_beta"/>
    <property type="match status" value="1"/>
</dbReference>
<organism evidence="7 8">
    <name type="scientific">Candidatus Faeciplasma gallinarum</name>
    <dbReference type="NCBI Taxonomy" id="2840799"/>
    <lineage>
        <taxon>Bacteria</taxon>
        <taxon>Bacillati</taxon>
        <taxon>Bacillota</taxon>
        <taxon>Clostridia</taxon>
        <taxon>Eubacteriales</taxon>
        <taxon>Oscillospiraceae</taxon>
        <taxon>Oscillospiraceae incertae sedis</taxon>
        <taxon>Candidatus Faeciplasma</taxon>
    </lineage>
</organism>
<protein>
    <recommendedName>
        <fullName evidence="4">Acetyl-coenzyme A carboxylase carboxyl transferase subunit beta</fullName>
        <shortName evidence="4">ACCase subunit beta</shortName>
        <shortName evidence="4">Acetyl-CoA carboxylase carboxyltransferase subunit beta</shortName>
        <ecNumber evidence="4">2.1.3.15</ecNumber>
    </recommendedName>
</protein>
<comment type="function">
    <text evidence="4">Component of the acetyl coenzyme A carboxylase (ACC) complex. Biotin carboxylase (BC) catalyzes the carboxylation of biotin on its carrier protein (BCCP) and then the CO(2) group is transferred by the transcarboxylase to acetyl-CoA to form malonyl-CoA.</text>
</comment>
<dbReference type="InterPro" id="IPR000438">
    <property type="entry name" value="Acetyl_CoA_COase_Trfase_b_su"/>
</dbReference>
<keyword evidence="4" id="KW-0863">Zinc-finger</keyword>
<sequence>MALLNFLKPKNQLEEGGRSSAPVQQDAGEPERNCPNCHRAIPLSRLWANDLVCSCGYHFRMNARQRIKMIADRDSFKELFSDIKSGNPLNFTGYDDKLETTKTASGEEEAVVCGVAEIDKRKCCIFVMNSYFMMGSMGSAVGERITLTFEYATEHRLPVIGFTVSGGARMQEGLLSLMQMAKTSAAVKRHSDAGLLYITVITDPTTGGVTASFAMDADITLAEPGATIGFAGARVIEQTTRKSLPKEFQKAEFVLKHGFVDRIVPRAEQKKLLSELLKMHERSVRA</sequence>
<evidence type="ECO:0000313" key="8">
    <source>
        <dbReference type="Proteomes" id="UP000823982"/>
    </source>
</evidence>
<keyword evidence="4" id="KW-0862">Zinc</keyword>
<feature type="binding site" evidence="4">
    <location>
        <position position="55"/>
    </location>
    <ligand>
        <name>Zn(2+)</name>
        <dbReference type="ChEBI" id="CHEBI:29105"/>
    </ligand>
</feature>